<name>A0AA89BDD2_9ASTE</name>
<dbReference type="InterPro" id="IPR027356">
    <property type="entry name" value="NPH3_dom"/>
</dbReference>
<feature type="domain" description="NPH3" evidence="4">
    <location>
        <begin position="1"/>
        <end position="273"/>
    </location>
</feature>
<dbReference type="PROSITE" id="PS51649">
    <property type="entry name" value="NPH3"/>
    <property type="match status" value="1"/>
</dbReference>
<dbReference type="Pfam" id="PF03000">
    <property type="entry name" value="NPH3"/>
    <property type="match status" value="1"/>
</dbReference>
<reference evidence="5" key="1">
    <citation type="submission" date="2022-12" db="EMBL/GenBank/DDBJ databases">
        <title>Draft genome assemblies for two species of Escallonia (Escalloniales).</title>
        <authorList>
            <person name="Chanderbali A."/>
            <person name="Dervinis C."/>
            <person name="Anghel I."/>
            <person name="Soltis D."/>
            <person name="Soltis P."/>
            <person name="Zapata F."/>
        </authorList>
    </citation>
    <scope>NUCLEOTIDE SEQUENCE</scope>
    <source>
        <strain evidence="5">UCBG64.0493</strain>
        <tissue evidence="5">Leaf</tissue>
    </source>
</reference>
<evidence type="ECO:0000313" key="6">
    <source>
        <dbReference type="Proteomes" id="UP001188597"/>
    </source>
</evidence>
<comment type="caution">
    <text evidence="5">The sequence shown here is derived from an EMBL/GenBank/DDBJ whole genome shotgun (WGS) entry which is preliminary data.</text>
</comment>
<dbReference type="EMBL" id="JAVXUP010000116">
    <property type="protein sequence ID" value="KAK3037680.1"/>
    <property type="molecule type" value="Genomic_DNA"/>
</dbReference>
<dbReference type="Proteomes" id="UP001188597">
    <property type="component" value="Unassembled WGS sequence"/>
</dbReference>
<accession>A0AA89BDD2</accession>
<dbReference type="AlphaFoldDB" id="A0AA89BDD2"/>
<sequence>MITLKSEGRIDGILIGEALKTFAVRWLPDSIDALVSEVHNKRNKVLVETIICLLSSDKGIGCSCNFLLKLLKVVVLVGADDSLREDLINTVSLKLNEASVDDLLIEAVSPQTTTYDVGLVQCLINRFWMNEKRSQDFDSGERNTKRTGEVIFGHGSWLNFGKLIDRYLTEIASDSYLSLTSFIDLAKSIPESARPIHDGFLVSFGREQTKMSILITALDEIQEHPSLTKAERKKLCGLMDVKKLAINASMHAAQNDLLPLRVVVQVRAAAEVQVLSNIIRDASHSASNTEDDSARTVPEHSMSLPK</sequence>
<evidence type="ECO:0000256" key="2">
    <source>
        <dbReference type="PROSITE-ProRule" id="PRU00982"/>
    </source>
</evidence>
<keyword evidence="6" id="KW-1185">Reference proteome</keyword>
<organism evidence="5 6">
    <name type="scientific">Escallonia herrerae</name>
    <dbReference type="NCBI Taxonomy" id="1293975"/>
    <lineage>
        <taxon>Eukaryota</taxon>
        <taxon>Viridiplantae</taxon>
        <taxon>Streptophyta</taxon>
        <taxon>Embryophyta</taxon>
        <taxon>Tracheophyta</taxon>
        <taxon>Spermatophyta</taxon>
        <taxon>Magnoliopsida</taxon>
        <taxon>eudicotyledons</taxon>
        <taxon>Gunneridae</taxon>
        <taxon>Pentapetalae</taxon>
        <taxon>asterids</taxon>
        <taxon>campanulids</taxon>
        <taxon>Escalloniales</taxon>
        <taxon>Escalloniaceae</taxon>
        <taxon>Escallonia</taxon>
    </lineage>
</organism>
<dbReference type="PANTHER" id="PTHR32370">
    <property type="entry name" value="OS12G0117600 PROTEIN"/>
    <property type="match status" value="1"/>
</dbReference>
<comment type="similarity">
    <text evidence="2">Belongs to the NPH3 family.</text>
</comment>
<evidence type="ECO:0000256" key="1">
    <source>
        <dbReference type="ARBA" id="ARBA00022786"/>
    </source>
</evidence>
<feature type="region of interest" description="Disordered" evidence="3">
    <location>
        <begin position="284"/>
        <end position="306"/>
    </location>
</feature>
<evidence type="ECO:0000313" key="5">
    <source>
        <dbReference type="EMBL" id="KAK3037680.1"/>
    </source>
</evidence>
<dbReference type="InterPro" id="IPR043454">
    <property type="entry name" value="NPH3/RPT2-like"/>
</dbReference>
<gene>
    <name evidence="5" type="ORF">RJ639_030624</name>
</gene>
<proteinExistence type="inferred from homology"/>
<evidence type="ECO:0000259" key="4">
    <source>
        <dbReference type="PROSITE" id="PS51649"/>
    </source>
</evidence>
<keyword evidence="1" id="KW-0833">Ubl conjugation pathway</keyword>
<evidence type="ECO:0000256" key="3">
    <source>
        <dbReference type="SAM" id="MobiDB-lite"/>
    </source>
</evidence>
<protein>
    <recommendedName>
        <fullName evidence="4">NPH3 domain-containing protein</fullName>
    </recommendedName>
</protein>